<dbReference type="GO" id="GO:0006412">
    <property type="term" value="P:translation"/>
    <property type="evidence" value="ECO:0007669"/>
    <property type="project" value="InterPro"/>
</dbReference>
<dbReference type="PANTHER" id="PTHR12650">
    <property type="entry name" value="40S RIBOSOMAL PROTEIN S30/UBIQUITIN-LIKE PROTEIN FUBI"/>
    <property type="match status" value="1"/>
</dbReference>
<feature type="region of interest" description="Disordered" evidence="3">
    <location>
        <begin position="105"/>
        <end position="132"/>
    </location>
</feature>
<evidence type="ECO:0000259" key="4">
    <source>
        <dbReference type="PROSITE" id="PS50053"/>
    </source>
</evidence>
<evidence type="ECO:0000313" key="6">
    <source>
        <dbReference type="Proteomes" id="UP000007754"/>
    </source>
</evidence>
<dbReference type="SUPFAM" id="SSF54236">
    <property type="entry name" value="Ubiquitin-like"/>
    <property type="match status" value="1"/>
</dbReference>
<dbReference type="InterPro" id="IPR019956">
    <property type="entry name" value="Ubiquitin_dom"/>
</dbReference>
<proteinExistence type="predicted"/>
<keyword evidence="1" id="KW-0689">Ribosomal protein</keyword>
<dbReference type="PANTHER" id="PTHR12650:SF15">
    <property type="entry name" value="RIBOSOMAL PROTEIN S30, ISOFORM A"/>
    <property type="match status" value="1"/>
</dbReference>
<sequence length="154" mass="16888">MRAVPFRFGDAAVRPRSEAATMQLFIRGQTLLTLELSGSETLAQIKERVAELSGIPPEEQLLLHAGTPLDDEAVLGQSPLPEFTTLDLSTRLLGGKVHGSLARAGKVRGQTPKVAKQEKKKKKTGRAKRRMQYNRRFVNVVPTFGKKKGPNANS</sequence>
<evidence type="ECO:0000256" key="2">
    <source>
        <dbReference type="ARBA" id="ARBA00023274"/>
    </source>
</evidence>
<feature type="compositionally biased region" description="Basic residues" evidence="3">
    <location>
        <begin position="118"/>
        <end position="132"/>
    </location>
</feature>
<dbReference type="InterPro" id="IPR039415">
    <property type="entry name" value="FUBI"/>
</dbReference>
<evidence type="ECO:0000313" key="5">
    <source>
        <dbReference type="Ensembl" id="ENSTGUP00000036912.1"/>
    </source>
</evidence>
<evidence type="ECO:0000256" key="3">
    <source>
        <dbReference type="SAM" id="MobiDB-lite"/>
    </source>
</evidence>
<dbReference type="Proteomes" id="UP000007754">
    <property type="component" value="Unplaced"/>
</dbReference>
<dbReference type="InParanoid" id="A0A674HQR0"/>
<dbReference type="Pfam" id="PF00240">
    <property type="entry name" value="ubiquitin"/>
    <property type="match status" value="1"/>
</dbReference>
<dbReference type="InterPro" id="IPR000626">
    <property type="entry name" value="Ubiquitin-like_dom"/>
</dbReference>
<name>A0A674HQR0_TAEGU</name>
<dbReference type="InterPro" id="IPR029071">
    <property type="entry name" value="Ubiquitin-like_domsf"/>
</dbReference>
<dbReference type="GeneTree" id="ENSGT00390000007479"/>
<protein>
    <submittedName>
        <fullName evidence="5">FAU ubiquitin like and ribosomal protein S30 fusion</fullName>
    </submittedName>
</protein>
<dbReference type="GO" id="GO:0003735">
    <property type="term" value="F:structural constituent of ribosome"/>
    <property type="evidence" value="ECO:0007669"/>
    <property type="project" value="InterPro"/>
</dbReference>
<reference evidence="5" key="1">
    <citation type="submission" date="2025-08" db="UniProtKB">
        <authorList>
            <consortium name="Ensembl"/>
        </authorList>
    </citation>
    <scope>IDENTIFICATION</scope>
</reference>
<dbReference type="InterPro" id="IPR006846">
    <property type="entry name" value="Ribosomal_eS30"/>
</dbReference>
<reference evidence="5" key="2">
    <citation type="submission" date="2025-09" db="UniProtKB">
        <authorList>
            <consortium name="Ensembl"/>
        </authorList>
    </citation>
    <scope>IDENTIFICATION</scope>
</reference>
<dbReference type="Gene3D" id="3.10.20.90">
    <property type="entry name" value="Phosphatidylinositol 3-kinase Catalytic Subunit, Chain A, domain 1"/>
    <property type="match status" value="1"/>
</dbReference>
<evidence type="ECO:0000256" key="1">
    <source>
        <dbReference type="ARBA" id="ARBA00022980"/>
    </source>
</evidence>
<organism evidence="5 6">
    <name type="scientific">Taeniopygia guttata</name>
    <name type="common">Zebra finch</name>
    <name type="synonym">Poephila guttata</name>
    <dbReference type="NCBI Taxonomy" id="59729"/>
    <lineage>
        <taxon>Eukaryota</taxon>
        <taxon>Metazoa</taxon>
        <taxon>Chordata</taxon>
        <taxon>Craniata</taxon>
        <taxon>Vertebrata</taxon>
        <taxon>Euteleostomi</taxon>
        <taxon>Archelosauria</taxon>
        <taxon>Archosauria</taxon>
        <taxon>Dinosauria</taxon>
        <taxon>Saurischia</taxon>
        <taxon>Theropoda</taxon>
        <taxon>Coelurosauria</taxon>
        <taxon>Aves</taxon>
        <taxon>Neognathae</taxon>
        <taxon>Neoaves</taxon>
        <taxon>Telluraves</taxon>
        <taxon>Australaves</taxon>
        <taxon>Passeriformes</taxon>
        <taxon>Passeroidea</taxon>
        <taxon>Estrildidae</taxon>
        <taxon>Estrildinae</taxon>
        <taxon>Taeniopygia</taxon>
    </lineage>
</organism>
<dbReference type="Ensembl" id="ENSTGUT00000024274.1">
    <property type="protein sequence ID" value="ENSTGUP00000036912.1"/>
    <property type="gene ID" value="ENSTGUG00000014816.2"/>
</dbReference>
<dbReference type="OMA" id="RAKWWIL"/>
<dbReference type="CDD" id="cd01793">
    <property type="entry name" value="Ubl_FUBI"/>
    <property type="match status" value="1"/>
</dbReference>
<keyword evidence="2" id="KW-0687">Ribonucleoprotein</keyword>
<dbReference type="PRINTS" id="PR00348">
    <property type="entry name" value="UBIQUITIN"/>
</dbReference>
<dbReference type="PROSITE" id="PS50053">
    <property type="entry name" value="UBIQUITIN_2"/>
    <property type="match status" value="1"/>
</dbReference>
<dbReference type="GO" id="GO:0022627">
    <property type="term" value="C:cytosolic small ribosomal subunit"/>
    <property type="evidence" value="ECO:0007669"/>
    <property type="project" value="TreeGrafter"/>
</dbReference>
<dbReference type="Pfam" id="PF04758">
    <property type="entry name" value="Ribosomal_S30"/>
    <property type="match status" value="1"/>
</dbReference>
<dbReference type="AlphaFoldDB" id="A0A674HQR0"/>
<feature type="domain" description="Ubiquitin-like" evidence="4">
    <location>
        <begin position="22"/>
        <end position="95"/>
    </location>
</feature>
<keyword evidence="6" id="KW-1185">Reference proteome</keyword>
<dbReference type="SMART" id="SM00213">
    <property type="entry name" value="UBQ"/>
    <property type="match status" value="1"/>
</dbReference>
<accession>A0A674HQR0</accession>